<name>A0A7W7ZVG8_9BACT</name>
<sequence>MTSGTISRPSTAGNSPSPARSWFGCSTPALLLYVIFCLALAVADYLRPLPTFDRYLYAGAVASLRYSDPATVQRIARTEFDAQPDPFQFESVAAEPYFADVYNNPDHFIQQLGFYRVKLGYIATGYALWRAGLPILTGLRLLSACCLLITGLAVLAWTHETVLSALLLLAPSVLTMGRMVTVDPLSTTLVLLALLAFAKNKDLLAAGLLTASVLLRFDNAILVLVLLAWMIWKKRLSLSLGALFGALSAGCIVLTNHFSSYYGWRVLMQHSFIKPEMEPVKHPIPISLAGYLHAIAALRVIPYTYMTIWLLVAAAAWRKLPPKSALRTLLPLAGICTLARLAIYPNVEDRYFLWAYLLAGIALIQAAHSPTSTTEEDALP</sequence>
<dbReference type="EMBL" id="JACHIO010000028">
    <property type="protein sequence ID" value="MBB5066434.1"/>
    <property type="molecule type" value="Genomic_DNA"/>
</dbReference>
<keyword evidence="1" id="KW-0472">Membrane</keyword>
<dbReference type="AlphaFoldDB" id="A0A7W7ZVG8"/>
<feature type="transmembrane region" description="Helical" evidence="1">
    <location>
        <begin position="139"/>
        <end position="159"/>
    </location>
</feature>
<keyword evidence="1" id="KW-0812">Transmembrane</keyword>
<evidence type="ECO:0000313" key="3">
    <source>
        <dbReference type="Proteomes" id="UP000584867"/>
    </source>
</evidence>
<reference evidence="2 3" key="1">
    <citation type="submission" date="2020-08" db="EMBL/GenBank/DDBJ databases">
        <title>Genomic Encyclopedia of Type Strains, Phase IV (KMG-V): Genome sequencing to study the core and pangenomes of soil and plant-associated prokaryotes.</title>
        <authorList>
            <person name="Whitman W."/>
        </authorList>
    </citation>
    <scope>NUCLEOTIDE SEQUENCE [LARGE SCALE GENOMIC DNA]</scope>
    <source>
        <strain evidence="2 3">X5P3</strain>
    </source>
</reference>
<keyword evidence="1" id="KW-1133">Transmembrane helix</keyword>
<dbReference type="RefSeq" id="WP_184260056.1">
    <property type="nucleotide sequence ID" value="NZ_JACHIO010000028.1"/>
</dbReference>
<organism evidence="2 3">
    <name type="scientific">Granulicella mallensis</name>
    <dbReference type="NCBI Taxonomy" id="940614"/>
    <lineage>
        <taxon>Bacteria</taxon>
        <taxon>Pseudomonadati</taxon>
        <taxon>Acidobacteriota</taxon>
        <taxon>Terriglobia</taxon>
        <taxon>Terriglobales</taxon>
        <taxon>Acidobacteriaceae</taxon>
        <taxon>Granulicella</taxon>
    </lineage>
</organism>
<dbReference type="Proteomes" id="UP000584867">
    <property type="component" value="Unassembled WGS sequence"/>
</dbReference>
<feature type="transmembrane region" description="Helical" evidence="1">
    <location>
        <begin position="351"/>
        <end position="368"/>
    </location>
</feature>
<evidence type="ECO:0000313" key="2">
    <source>
        <dbReference type="EMBL" id="MBB5066434.1"/>
    </source>
</evidence>
<feature type="transmembrane region" description="Helical" evidence="1">
    <location>
        <begin position="205"/>
        <end position="232"/>
    </location>
</feature>
<feature type="transmembrane region" description="Helical" evidence="1">
    <location>
        <begin position="179"/>
        <end position="198"/>
    </location>
</feature>
<gene>
    <name evidence="2" type="ORF">HDF15_004814</name>
</gene>
<comment type="caution">
    <text evidence="2">The sequence shown here is derived from an EMBL/GenBank/DDBJ whole genome shotgun (WGS) entry which is preliminary data.</text>
</comment>
<accession>A0A7W7ZVG8</accession>
<feature type="transmembrane region" description="Helical" evidence="1">
    <location>
        <begin position="20"/>
        <end position="46"/>
    </location>
</feature>
<evidence type="ECO:0008006" key="4">
    <source>
        <dbReference type="Google" id="ProtNLM"/>
    </source>
</evidence>
<feature type="transmembrane region" description="Helical" evidence="1">
    <location>
        <begin position="238"/>
        <end position="264"/>
    </location>
</feature>
<feature type="transmembrane region" description="Helical" evidence="1">
    <location>
        <begin position="325"/>
        <end position="344"/>
    </location>
</feature>
<proteinExistence type="predicted"/>
<evidence type="ECO:0000256" key="1">
    <source>
        <dbReference type="SAM" id="Phobius"/>
    </source>
</evidence>
<protein>
    <recommendedName>
        <fullName evidence="4">Glycosyltransferase RgtA/B/C/D-like domain-containing protein</fullName>
    </recommendedName>
</protein>